<dbReference type="OMA" id="IMKWVLX"/>
<keyword evidence="3 11" id="KW-0812">Transmembrane</keyword>
<evidence type="ECO:0000256" key="1">
    <source>
        <dbReference type="ARBA" id="ARBA00004141"/>
    </source>
</evidence>
<dbReference type="PRINTS" id="PR01097">
    <property type="entry name" value="TRNSRECEPTRP"/>
</dbReference>
<feature type="transmembrane region" description="Helical" evidence="11">
    <location>
        <begin position="315"/>
        <end position="336"/>
    </location>
</feature>
<dbReference type="EMBL" id="DS469514">
    <property type="protein sequence ID" value="EDO48346.1"/>
    <property type="molecule type" value="Genomic_DNA"/>
</dbReference>
<evidence type="ECO:0000259" key="12">
    <source>
        <dbReference type="SMART" id="SM01420"/>
    </source>
</evidence>
<feature type="transmembrane region" description="Helical" evidence="11">
    <location>
        <begin position="471"/>
        <end position="493"/>
    </location>
</feature>
<comment type="subcellular location">
    <subcellularLocation>
        <location evidence="1">Membrane</location>
        <topology evidence="1">Multi-pass membrane protein</topology>
    </subcellularLocation>
</comment>
<name>A7RJX1_NEMVE</name>
<keyword evidence="9" id="KW-0407">Ion channel</keyword>
<proteinExistence type="predicted"/>
<feature type="transmembrane region" description="Helical" evidence="11">
    <location>
        <begin position="518"/>
        <end position="536"/>
    </location>
</feature>
<evidence type="ECO:0000256" key="2">
    <source>
        <dbReference type="ARBA" id="ARBA00022448"/>
    </source>
</evidence>
<gene>
    <name evidence="13" type="ORF">NEMVEDRAFT_v1g31537</name>
</gene>
<dbReference type="HOGENOM" id="CLU_005716_4_2_1"/>
<feature type="repeat" description="ANK" evidence="10">
    <location>
        <begin position="62"/>
        <end position="94"/>
    </location>
</feature>
<dbReference type="SMART" id="SM01420">
    <property type="entry name" value="TRP_2"/>
    <property type="match status" value="1"/>
</dbReference>
<dbReference type="SUPFAM" id="SSF48403">
    <property type="entry name" value="Ankyrin repeat"/>
    <property type="match status" value="1"/>
</dbReference>
<accession>A7RJX1</accession>
<dbReference type="Pfam" id="PF00520">
    <property type="entry name" value="Ion_trans"/>
    <property type="match status" value="1"/>
</dbReference>
<keyword evidence="5 11" id="KW-1133">Transmembrane helix</keyword>
<dbReference type="GO" id="GO:0070588">
    <property type="term" value="P:calcium ion transmembrane transport"/>
    <property type="evidence" value="ECO:0000318"/>
    <property type="project" value="GO_Central"/>
</dbReference>
<evidence type="ECO:0000256" key="5">
    <source>
        <dbReference type="ARBA" id="ARBA00022989"/>
    </source>
</evidence>
<dbReference type="InterPro" id="IPR002110">
    <property type="entry name" value="Ankyrin_rpt"/>
</dbReference>
<evidence type="ECO:0000256" key="4">
    <source>
        <dbReference type="ARBA" id="ARBA00022737"/>
    </source>
</evidence>
<dbReference type="eggNOG" id="KOG3609">
    <property type="taxonomic scope" value="Eukaryota"/>
</dbReference>
<evidence type="ECO:0000256" key="8">
    <source>
        <dbReference type="ARBA" id="ARBA00023136"/>
    </source>
</evidence>
<dbReference type="Proteomes" id="UP000001593">
    <property type="component" value="Unassembled WGS sequence"/>
</dbReference>
<feature type="transmembrane region" description="Helical" evidence="11">
    <location>
        <begin position="394"/>
        <end position="417"/>
    </location>
</feature>
<keyword evidence="14" id="KW-1185">Reference proteome</keyword>
<evidence type="ECO:0000256" key="11">
    <source>
        <dbReference type="SAM" id="Phobius"/>
    </source>
</evidence>
<keyword evidence="7" id="KW-0406">Ion transport</keyword>
<dbReference type="PANTHER" id="PTHR10117">
    <property type="entry name" value="TRANSIENT RECEPTOR POTENTIAL CHANNEL"/>
    <property type="match status" value="1"/>
</dbReference>
<feature type="non-terminal residue" evidence="13">
    <location>
        <position position="589"/>
    </location>
</feature>
<dbReference type="GO" id="GO:0034703">
    <property type="term" value="C:cation channel complex"/>
    <property type="evidence" value="ECO:0000318"/>
    <property type="project" value="GO_Central"/>
</dbReference>
<evidence type="ECO:0000256" key="9">
    <source>
        <dbReference type="ARBA" id="ARBA00023303"/>
    </source>
</evidence>
<dbReference type="GO" id="GO:0070679">
    <property type="term" value="F:inositol 1,4,5 trisphosphate binding"/>
    <property type="evidence" value="ECO:0000318"/>
    <property type="project" value="GO_Central"/>
</dbReference>
<feature type="transmembrane region" description="Helical" evidence="11">
    <location>
        <begin position="565"/>
        <end position="586"/>
    </location>
</feature>
<feature type="transmembrane region" description="Helical" evidence="11">
    <location>
        <begin position="251"/>
        <end position="271"/>
    </location>
</feature>
<dbReference type="GO" id="GO:0015279">
    <property type="term" value="F:store-operated calcium channel activity"/>
    <property type="evidence" value="ECO:0000318"/>
    <property type="project" value="GO_Central"/>
</dbReference>
<evidence type="ECO:0000313" key="13">
    <source>
        <dbReference type="EMBL" id="EDO48346.1"/>
    </source>
</evidence>
<evidence type="ECO:0000313" key="14">
    <source>
        <dbReference type="Proteomes" id="UP000001593"/>
    </source>
</evidence>
<dbReference type="PROSITE" id="PS50088">
    <property type="entry name" value="ANK_REPEAT"/>
    <property type="match status" value="1"/>
</dbReference>
<dbReference type="PANTHER" id="PTHR10117:SF54">
    <property type="entry name" value="TRANSIENT RECEPTOR POTENTIAL-GAMMA PROTEIN"/>
    <property type="match status" value="1"/>
</dbReference>
<feature type="non-terminal residue" evidence="13">
    <location>
        <position position="1"/>
    </location>
</feature>
<dbReference type="GO" id="GO:0051480">
    <property type="term" value="P:regulation of cytosolic calcium ion concentration"/>
    <property type="evidence" value="ECO:0000318"/>
    <property type="project" value="GO_Central"/>
</dbReference>
<evidence type="ECO:0000256" key="10">
    <source>
        <dbReference type="PROSITE-ProRule" id="PRU00023"/>
    </source>
</evidence>
<evidence type="ECO:0000256" key="7">
    <source>
        <dbReference type="ARBA" id="ARBA00023065"/>
    </source>
</evidence>
<feature type="transmembrane region" description="Helical" evidence="11">
    <location>
        <begin position="283"/>
        <end position="303"/>
    </location>
</feature>
<dbReference type="InterPro" id="IPR002153">
    <property type="entry name" value="TRPC_channel"/>
</dbReference>
<dbReference type="STRING" id="45351.A7RJX1"/>
<feature type="domain" description="Transient receptor ion channel" evidence="12">
    <location>
        <begin position="97"/>
        <end position="159"/>
    </location>
</feature>
<dbReference type="InterPro" id="IPR013555">
    <property type="entry name" value="TRP_dom"/>
</dbReference>
<evidence type="ECO:0000256" key="3">
    <source>
        <dbReference type="ARBA" id="ARBA00022692"/>
    </source>
</evidence>
<dbReference type="SMART" id="SM00248">
    <property type="entry name" value="ANK"/>
    <property type="match status" value="1"/>
</dbReference>
<sequence length="589" mass="66987">IEMIRLLLKNGADVGAALLQAVSKDNVLYVKALLAYENNNDRFSRRSSSCVNLSKNTNDSNRYMTPLILASHNNSYDIVKLLLSKGHTIDRVHDRGCLCPWCQSLGRIGTSLHRLYTYRALASPVYMSLTFLSCKDPVRQAFELNKELVELADIEYEFRSDYLQLSQQCEEFAVALLDQCRDMSEIEQMMSVPDMDGALTKNGSKSLGVLDYAINNKNGRFVAHPYCQMMLNSVIYGDFHTWEKMGVTLKILFALLFTIFIPVWAIVYFFTPTSCLSQKLATPILKFIMHTGAFGLFLLLLILSSIQRFISSNTFLLKFLFNFSDILITIWIFGLIVQELKDMWRQGKERYLSQWWNLVTLAMLGLFIISGILWVAGSALSVSKEGSLAESYRFILLANAFFTIGVLLAFLHFSNAVQVNSTLGPLQLSLVKMVKDILKFLLLFFLIYLAFVVALRRVYSQYVWAGKTPHTISLYSVFCSVQGSMRLVFWAIFDKTELEEFNTDPSFPTKITQSTGEVLFALFNIASILVAINMLIAMMSNSFQKVADSEDFLWKFSRTRMWMEYIIKGSVLPAPFSVLPSIASIINFF</sequence>
<keyword evidence="6 10" id="KW-0040">ANK repeat</keyword>
<dbReference type="Gene3D" id="1.25.40.20">
    <property type="entry name" value="Ankyrin repeat-containing domain"/>
    <property type="match status" value="1"/>
</dbReference>
<evidence type="ECO:0000256" key="6">
    <source>
        <dbReference type="ARBA" id="ARBA00023043"/>
    </source>
</evidence>
<organism evidence="13 14">
    <name type="scientific">Nematostella vectensis</name>
    <name type="common">Starlet sea anemone</name>
    <dbReference type="NCBI Taxonomy" id="45351"/>
    <lineage>
        <taxon>Eukaryota</taxon>
        <taxon>Metazoa</taxon>
        <taxon>Cnidaria</taxon>
        <taxon>Anthozoa</taxon>
        <taxon>Hexacorallia</taxon>
        <taxon>Actiniaria</taxon>
        <taxon>Edwardsiidae</taxon>
        <taxon>Nematostella</taxon>
    </lineage>
</organism>
<dbReference type="GO" id="GO:0005886">
    <property type="term" value="C:plasma membrane"/>
    <property type="evidence" value="ECO:0000318"/>
    <property type="project" value="GO_Central"/>
</dbReference>
<feature type="transmembrane region" description="Helical" evidence="11">
    <location>
        <begin position="437"/>
        <end position="459"/>
    </location>
</feature>
<keyword evidence="4" id="KW-0677">Repeat</keyword>
<dbReference type="Pfam" id="PF12796">
    <property type="entry name" value="Ank_2"/>
    <property type="match status" value="1"/>
</dbReference>
<dbReference type="InterPro" id="IPR036770">
    <property type="entry name" value="Ankyrin_rpt-contain_sf"/>
</dbReference>
<feature type="transmembrane region" description="Helical" evidence="11">
    <location>
        <begin position="356"/>
        <end position="382"/>
    </location>
</feature>
<dbReference type="InParanoid" id="A7RJX1"/>
<keyword evidence="8 11" id="KW-0472">Membrane</keyword>
<dbReference type="AlphaFoldDB" id="A7RJX1"/>
<dbReference type="Pfam" id="PF08344">
    <property type="entry name" value="TRP_2"/>
    <property type="match status" value="1"/>
</dbReference>
<protein>
    <recommendedName>
        <fullName evidence="12">Transient receptor ion channel domain-containing protein</fullName>
    </recommendedName>
</protein>
<keyword evidence="2" id="KW-0813">Transport</keyword>
<dbReference type="PhylomeDB" id="A7RJX1"/>
<dbReference type="InterPro" id="IPR005821">
    <property type="entry name" value="Ion_trans_dom"/>
</dbReference>
<reference evidence="13 14" key="1">
    <citation type="journal article" date="2007" name="Science">
        <title>Sea anemone genome reveals ancestral eumetazoan gene repertoire and genomic organization.</title>
        <authorList>
            <person name="Putnam N.H."/>
            <person name="Srivastava M."/>
            <person name="Hellsten U."/>
            <person name="Dirks B."/>
            <person name="Chapman J."/>
            <person name="Salamov A."/>
            <person name="Terry A."/>
            <person name="Shapiro H."/>
            <person name="Lindquist E."/>
            <person name="Kapitonov V.V."/>
            <person name="Jurka J."/>
            <person name="Genikhovich G."/>
            <person name="Grigoriev I.V."/>
            <person name="Lucas S.M."/>
            <person name="Steele R.E."/>
            <person name="Finnerty J.R."/>
            <person name="Technau U."/>
            <person name="Martindale M.Q."/>
            <person name="Rokhsar D.S."/>
        </authorList>
    </citation>
    <scope>NUCLEOTIDE SEQUENCE [LARGE SCALE GENOMIC DNA]</scope>
    <source>
        <strain evidence="14">CH2 X CH6</strain>
    </source>
</reference>